<gene>
    <name evidence="3" type="ORF">CEY16_02460</name>
</gene>
<proteinExistence type="predicted"/>
<name>A0A2I0QYG7_9BACI</name>
<protein>
    <submittedName>
        <fullName evidence="3">Cobyrinic acid a,c-diamide synthase</fullName>
    </submittedName>
</protein>
<dbReference type="InterPro" id="IPR027417">
    <property type="entry name" value="P-loop_NTPase"/>
</dbReference>
<organism evidence="3 4">
    <name type="scientific">Halalkalibacillus sediminis</name>
    <dbReference type="NCBI Taxonomy" id="2018042"/>
    <lineage>
        <taxon>Bacteria</taxon>
        <taxon>Bacillati</taxon>
        <taxon>Bacillota</taxon>
        <taxon>Bacilli</taxon>
        <taxon>Bacillales</taxon>
        <taxon>Bacillaceae</taxon>
        <taxon>Halalkalibacillus</taxon>
    </lineage>
</organism>
<dbReference type="GO" id="GO:0051782">
    <property type="term" value="P:negative regulation of cell division"/>
    <property type="evidence" value="ECO:0007669"/>
    <property type="project" value="TreeGrafter"/>
</dbReference>
<dbReference type="GO" id="GO:0009898">
    <property type="term" value="C:cytoplasmic side of plasma membrane"/>
    <property type="evidence" value="ECO:0007669"/>
    <property type="project" value="TreeGrafter"/>
</dbReference>
<dbReference type="Pfam" id="PF10609">
    <property type="entry name" value="ParA"/>
    <property type="match status" value="1"/>
</dbReference>
<keyword evidence="4" id="KW-1185">Reference proteome</keyword>
<dbReference type="GO" id="GO:0005829">
    <property type="term" value="C:cytosol"/>
    <property type="evidence" value="ECO:0007669"/>
    <property type="project" value="TreeGrafter"/>
</dbReference>
<dbReference type="GO" id="GO:0016887">
    <property type="term" value="F:ATP hydrolysis activity"/>
    <property type="evidence" value="ECO:0007669"/>
    <property type="project" value="TreeGrafter"/>
</dbReference>
<keyword evidence="2" id="KW-0067">ATP-binding</keyword>
<dbReference type="PANTHER" id="PTHR43384">
    <property type="entry name" value="SEPTUM SITE-DETERMINING PROTEIN MIND HOMOLOG, CHLOROPLASTIC-RELATED"/>
    <property type="match status" value="1"/>
</dbReference>
<dbReference type="OrthoDB" id="9816297at2"/>
<dbReference type="InterPro" id="IPR050625">
    <property type="entry name" value="ParA/MinD_ATPase"/>
</dbReference>
<dbReference type="GO" id="GO:0005524">
    <property type="term" value="F:ATP binding"/>
    <property type="evidence" value="ECO:0007669"/>
    <property type="project" value="UniProtKB-KW"/>
</dbReference>
<keyword evidence="1" id="KW-0547">Nucleotide-binding</keyword>
<dbReference type="PANTHER" id="PTHR43384:SF4">
    <property type="entry name" value="CELLULOSE BIOSYNTHESIS PROTEIN BCSQ-RELATED"/>
    <property type="match status" value="1"/>
</dbReference>
<dbReference type="EMBL" id="PJNH01000001">
    <property type="protein sequence ID" value="PKR79373.1"/>
    <property type="molecule type" value="Genomic_DNA"/>
</dbReference>
<dbReference type="SUPFAM" id="SSF52540">
    <property type="entry name" value="P-loop containing nucleoside triphosphate hydrolases"/>
    <property type="match status" value="1"/>
</dbReference>
<evidence type="ECO:0000313" key="3">
    <source>
        <dbReference type="EMBL" id="PKR79373.1"/>
    </source>
</evidence>
<evidence type="ECO:0000313" key="4">
    <source>
        <dbReference type="Proteomes" id="UP000243524"/>
    </source>
</evidence>
<dbReference type="Proteomes" id="UP000243524">
    <property type="component" value="Unassembled WGS sequence"/>
</dbReference>
<dbReference type="InterPro" id="IPR033756">
    <property type="entry name" value="YlxH/NBP35"/>
</dbReference>
<accession>A0A2I0QYG7</accession>
<dbReference type="PIRSF" id="PIRSF003092">
    <property type="entry name" value="MinD"/>
    <property type="match status" value="1"/>
</dbReference>
<dbReference type="InterPro" id="IPR033875">
    <property type="entry name" value="FlhG"/>
</dbReference>
<dbReference type="Gene3D" id="3.40.50.300">
    <property type="entry name" value="P-loop containing nucleotide triphosphate hydrolases"/>
    <property type="match status" value="1"/>
</dbReference>
<reference evidence="3 4" key="1">
    <citation type="submission" date="2017-06" db="EMBL/GenBank/DDBJ databases">
        <title>the draft geome sequence of Illustriluteabacillus marina B3227.</title>
        <authorList>
            <person name="He R.-H."/>
            <person name="Du Z.-J."/>
        </authorList>
    </citation>
    <scope>NUCLEOTIDE SEQUENCE [LARGE SCALE GENOMIC DNA]</scope>
    <source>
        <strain evidence="3 4">B3227</strain>
    </source>
</reference>
<dbReference type="CDD" id="cd02038">
    <property type="entry name" value="FlhG-like"/>
    <property type="match status" value="1"/>
</dbReference>
<dbReference type="AlphaFoldDB" id="A0A2I0QYG7"/>
<dbReference type="InterPro" id="IPR025501">
    <property type="entry name" value="MinD_FleN"/>
</dbReference>
<sequence length="289" mass="32064">MMDQAHELRKRMKVEDNTDEAHTIGIFSGKGGVGKSNFALNFSIGLAKQGKKVLIFDLDIGMGNIDILLGLYPKQSLATMLQSNLDISDIIEKGPSNLSYISGGTALSDFFHLSEEQLDYFTEQLSVVSEAYDYIIFDLGAGMSEEHLMFLAMTDECFVVSTTEPTSITDAYAAMKHLLAEQPKANISLLVNRVANKDEADLVFNRLHTVVEKFLGYQLNLLGSLPDDSAMTEAVKNQTPFYIHNSRSKLSKTMGKMVLDYLVKRNDEPAESSGGFVSKFKSIFNRKVD</sequence>
<evidence type="ECO:0000256" key="1">
    <source>
        <dbReference type="ARBA" id="ARBA00022741"/>
    </source>
</evidence>
<comment type="caution">
    <text evidence="3">The sequence shown here is derived from an EMBL/GenBank/DDBJ whole genome shotgun (WGS) entry which is preliminary data.</text>
</comment>
<evidence type="ECO:0000256" key="2">
    <source>
        <dbReference type="ARBA" id="ARBA00022840"/>
    </source>
</evidence>